<reference evidence="1 2" key="1">
    <citation type="journal article" date="2020" name="Mol. Biol. Evol.">
        <title>Distinct Expression and Methylation Patterns for Genes with Different Fates following a Single Whole-Genome Duplication in Flowering Plants.</title>
        <authorList>
            <person name="Shi T."/>
            <person name="Rahmani R.S."/>
            <person name="Gugger P.F."/>
            <person name="Wang M."/>
            <person name="Li H."/>
            <person name="Zhang Y."/>
            <person name="Li Z."/>
            <person name="Wang Q."/>
            <person name="Van de Peer Y."/>
            <person name="Marchal K."/>
            <person name="Chen J."/>
        </authorList>
    </citation>
    <scope>NUCLEOTIDE SEQUENCE [LARGE SCALE GENOMIC DNA]</scope>
    <source>
        <tissue evidence="1">Leaf</tissue>
    </source>
</reference>
<name>A0A822ZSS4_NELNU</name>
<evidence type="ECO:0000313" key="1">
    <source>
        <dbReference type="EMBL" id="DAD45976.1"/>
    </source>
</evidence>
<keyword evidence="2" id="KW-1185">Reference proteome</keyword>
<evidence type="ECO:0000313" key="2">
    <source>
        <dbReference type="Proteomes" id="UP000607653"/>
    </source>
</evidence>
<comment type="caution">
    <text evidence="1">The sequence shown here is derived from an EMBL/GenBank/DDBJ whole genome shotgun (WGS) entry which is preliminary data.</text>
</comment>
<accession>A0A822ZSS4</accession>
<protein>
    <submittedName>
        <fullName evidence="1">Uncharacterized protein</fullName>
    </submittedName>
</protein>
<dbReference type="AlphaFoldDB" id="A0A822ZSS4"/>
<dbReference type="EMBL" id="DUZY01000007">
    <property type="protein sequence ID" value="DAD45976.1"/>
    <property type="molecule type" value="Genomic_DNA"/>
</dbReference>
<sequence>MSETSNSFVKLSFSPRAFQDRMLFLGHSLELLEVEIAQKKYRKLRYQRSATYEDKLKCNQCMSSYQDSKSCNFTKYVA</sequence>
<dbReference type="Proteomes" id="UP000607653">
    <property type="component" value="Unassembled WGS sequence"/>
</dbReference>
<gene>
    <name evidence="1" type="ORF">HUJ06_004207</name>
</gene>
<organism evidence="1 2">
    <name type="scientific">Nelumbo nucifera</name>
    <name type="common">Sacred lotus</name>
    <dbReference type="NCBI Taxonomy" id="4432"/>
    <lineage>
        <taxon>Eukaryota</taxon>
        <taxon>Viridiplantae</taxon>
        <taxon>Streptophyta</taxon>
        <taxon>Embryophyta</taxon>
        <taxon>Tracheophyta</taxon>
        <taxon>Spermatophyta</taxon>
        <taxon>Magnoliopsida</taxon>
        <taxon>Proteales</taxon>
        <taxon>Nelumbonaceae</taxon>
        <taxon>Nelumbo</taxon>
    </lineage>
</organism>
<proteinExistence type="predicted"/>